<gene>
    <name evidence="2" type="ORF">Y88_3294</name>
</gene>
<dbReference type="PANTHER" id="PTHR12788:SF10">
    <property type="entry name" value="PROTEIN-TYROSINE SULFOTRANSFERASE"/>
    <property type="match status" value="1"/>
</dbReference>
<evidence type="ECO:0000313" key="2">
    <source>
        <dbReference type="EMBL" id="EGD57964.1"/>
    </source>
</evidence>
<dbReference type="HOGENOM" id="CLU_017034_1_0_5"/>
<evidence type="ECO:0000313" key="3">
    <source>
        <dbReference type="Proteomes" id="UP000004728"/>
    </source>
</evidence>
<dbReference type="Pfam" id="PF13469">
    <property type="entry name" value="Sulfotransfer_3"/>
    <property type="match status" value="1"/>
</dbReference>
<dbReference type="InterPro" id="IPR011990">
    <property type="entry name" value="TPR-like_helical_dom_sf"/>
</dbReference>
<dbReference type="SUPFAM" id="SSF52540">
    <property type="entry name" value="P-loop containing nucleoside triphosphate hydrolases"/>
    <property type="match status" value="1"/>
</dbReference>
<dbReference type="InParanoid" id="F1ZBW0"/>
<dbReference type="InterPro" id="IPR027417">
    <property type="entry name" value="P-loop_NTPase"/>
</dbReference>
<sequence length="480" mass="52069">MSPEQSQAHVQAHELMRAGRHAQALPLARKAVAGLSRCTPAQGLLAAILLNLGQDREALSVIEAASALPEADAAGCDTLAHACLRLDRPVEANALYRRAANLAPHAAGAWYNLAASERGLGHLEAAEAACDRAIACDPAHYSSYLLRSELRVQKPEANHVESLRAVLATLPPGSPPRVPLGYALAKELDDIGAYDEAFGWFAEAAAVRRRHLAYDVATDEHKLARIAEVFAPVIPTTPRKDRAKFVFIIGLPRSGTTLLERVLSNLPGVASNGETDNFARALLSATPPGSEDIFARAARADPALVGATYARLAERRDAETVIEKLPMNYLYLGAIRQALPDAALLVLRRPALDSCFAMFRTLFGEAYPFSYNFNDLARYYAAYDRLMDHWRDRLGGALHEVDYASLVTEPETTSSSAAAHCGLPWQDKATAIETNRAASFTASAAQVRRPIYRTSLDRIGHYRDQLEPLAKALRAHGIGV</sequence>
<comment type="caution">
    <text evidence="2">The sequence shown here is derived from an EMBL/GenBank/DDBJ whole genome shotgun (WGS) entry which is preliminary data.</text>
</comment>
<dbReference type="Pfam" id="PF13181">
    <property type="entry name" value="TPR_8"/>
    <property type="match status" value="1"/>
</dbReference>
<reference evidence="2 3" key="1">
    <citation type="journal article" date="2012" name="J. Bacteriol.">
        <title>Draft Genome Sequence of Novosphingobium nitrogenifigens Y88T.</title>
        <authorList>
            <person name="Strabala T.J."/>
            <person name="Macdonald L."/>
            <person name="Liu V."/>
            <person name="Smit A.M."/>
        </authorList>
    </citation>
    <scope>NUCLEOTIDE SEQUENCE [LARGE SCALE GENOMIC DNA]</scope>
    <source>
        <strain evidence="2 3">DSM 19370</strain>
    </source>
</reference>
<dbReference type="EMBL" id="AEWJ01000051">
    <property type="protein sequence ID" value="EGD57964.1"/>
    <property type="molecule type" value="Genomic_DNA"/>
</dbReference>
<dbReference type="SMART" id="SM00028">
    <property type="entry name" value="TPR"/>
    <property type="match status" value="3"/>
</dbReference>
<dbReference type="Proteomes" id="UP000004728">
    <property type="component" value="Unassembled WGS sequence"/>
</dbReference>
<dbReference type="InterPro" id="IPR026634">
    <property type="entry name" value="TPST-like"/>
</dbReference>
<proteinExistence type="predicted"/>
<dbReference type="Gene3D" id="3.40.50.300">
    <property type="entry name" value="P-loop containing nucleotide triphosphate hydrolases"/>
    <property type="match status" value="1"/>
</dbReference>
<keyword evidence="1 2" id="KW-0808">Transferase</keyword>
<dbReference type="SUPFAM" id="SSF48452">
    <property type="entry name" value="TPR-like"/>
    <property type="match status" value="1"/>
</dbReference>
<dbReference type="STRING" id="983920.Y88_3294"/>
<dbReference type="OrthoDB" id="9800698at2"/>
<dbReference type="Gene3D" id="1.25.40.10">
    <property type="entry name" value="Tetratricopeptide repeat domain"/>
    <property type="match status" value="2"/>
</dbReference>
<dbReference type="eggNOG" id="COG0457">
    <property type="taxonomic scope" value="Bacteria"/>
</dbReference>
<evidence type="ECO:0000256" key="1">
    <source>
        <dbReference type="ARBA" id="ARBA00022679"/>
    </source>
</evidence>
<name>F1ZBW0_9SPHN</name>
<dbReference type="GO" id="GO:0008476">
    <property type="term" value="F:protein-tyrosine sulfotransferase activity"/>
    <property type="evidence" value="ECO:0007669"/>
    <property type="project" value="InterPro"/>
</dbReference>
<dbReference type="PANTHER" id="PTHR12788">
    <property type="entry name" value="PROTEIN-TYROSINE SULFOTRANSFERASE 2"/>
    <property type="match status" value="1"/>
</dbReference>
<dbReference type="AlphaFoldDB" id="F1ZBW0"/>
<protein>
    <submittedName>
        <fullName evidence="2">Sulfotransferase</fullName>
    </submittedName>
</protein>
<accession>F1ZBW0</accession>
<keyword evidence="3" id="KW-1185">Reference proteome</keyword>
<dbReference type="RefSeq" id="WP_008070572.1">
    <property type="nucleotide sequence ID" value="NZ_AQWK01000007.1"/>
</dbReference>
<dbReference type="InterPro" id="IPR019734">
    <property type="entry name" value="TPR_rpt"/>
</dbReference>
<organism evidence="2 3">
    <name type="scientific">Novosphingobium nitrogenifigens DSM 19370</name>
    <dbReference type="NCBI Taxonomy" id="983920"/>
    <lineage>
        <taxon>Bacteria</taxon>
        <taxon>Pseudomonadati</taxon>
        <taxon>Pseudomonadota</taxon>
        <taxon>Alphaproteobacteria</taxon>
        <taxon>Sphingomonadales</taxon>
        <taxon>Sphingomonadaceae</taxon>
        <taxon>Novosphingobium</taxon>
    </lineage>
</organism>